<dbReference type="RefSeq" id="XP_001588254.1">
    <property type="nucleotide sequence ID" value="XM_001588204.1"/>
</dbReference>
<dbReference type="VEuPathDB" id="FungiDB:sscle_09g070560"/>
<organism evidence="3 4">
    <name type="scientific">Sclerotinia sclerotiorum (strain ATCC 18683 / 1980 / Ss-1)</name>
    <name type="common">White mold</name>
    <name type="synonym">Whetzelinia sclerotiorum</name>
    <dbReference type="NCBI Taxonomy" id="665079"/>
    <lineage>
        <taxon>Eukaryota</taxon>
        <taxon>Fungi</taxon>
        <taxon>Dikarya</taxon>
        <taxon>Ascomycota</taxon>
        <taxon>Pezizomycotina</taxon>
        <taxon>Leotiomycetes</taxon>
        <taxon>Helotiales</taxon>
        <taxon>Sclerotiniaceae</taxon>
        <taxon>Sclerotinia</taxon>
    </lineage>
</organism>
<feature type="region of interest" description="Disordered" evidence="2">
    <location>
        <begin position="1"/>
        <end position="23"/>
    </location>
</feature>
<dbReference type="OrthoDB" id="3478584at2759"/>
<keyword evidence="1" id="KW-0175">Coiled coil</keyword>
<accession>A0A1D9QBH8</accession>
<gene>
    <name evidence="3" type="ORF">sscle_09g070560</name>
</gene>
<feature type="coiled-coil region" evidence="1">
    <location>
        <begin position="25"/>
        <end position="57"/>
    </location>
</feature>
<feature type="compositionally biased region" description="Low complexity" evidence="2">
    <location>
        <begin position="1"/>
        <end position="17"/>
    </location>
</feature>
<evidence type="ECO:0000313" key="3">
    <source>
        <dbReference type="EMBL" id="APA12286.1"/>
    </source>
</evidence>
<protein>
    <submittedName>
        <fullName evidence="3">Uncharacterized protein</fullName>
    </submittedName>
</protein>
<dbReference type="KEGG" id="ssl:SS1G_10701"/>
<dbReference type="Proteomes" id="UP000177798">
    <property type="component" value="Chromosome 9"/>
</dbReference>
<sequence>MGSCLSLSSGPSPKPSKFTSTAFGRSAYTQIEKQEKQEKQEIEKEKLKKSLLIHEEDYYSDEEDVGFIDVPARKCGLSKGTLGMEKDGKIEELDLLLNKSLPPLPEDGDEPPFEGMVRVCCEEGKGRWMWPRGMGVPVVVSGDYRRWREQRDERVGGGEGLRF</sequence>
<evidence type="ECO:0000256" key="1">
    <source>
        <dbReference type="SAM" id="Coils"/>
    </source>
</evidence>
<evidence type="ECO:0000256" key="2">
    <source>
        <dbReference type="SAM" id="MobiDB-lite"/>
    </source>
</evidence>
<reference evidence="4" key="1">
    <citation type="journal article" date="2017" name="Genome Biol. Evol.">
        <title>The complete genome sequence of the phytopathogenic fungus Sclerotinia sclerotiorum reveals insights into the genome architecture of broad host range pathogens.</title>
        <authorList>
            <person name="Derbyshire M."/>
            <person name="Denton-Giles M."/>
            <person name="Hegedus D."/>
            <person name="Seifbarghy S."/>
            <person name="Rollins J."/>
            <person name="van Kan J."/>
            <person name="Seidl M.F."/>
            <person name="Faino L."/>
            <person name="Mbengue M."/>
            <person name="Navaud O."/>
            <person name="Raffaele S."/>
            <person name="Hammond-Kosack K."/>
            <person name="Heard S."/>
            <person name="Oliver R."/>
        </authorList>
    </citation>
    <scope>NUCLEOTIDE SEQUENCE [LARGE SCALE GENOMIC DNA]</scope>
    <source>
        <strain evidence="4">ATCC 18683 / 1980 / Ss-1</strain>
    </source>
</reference>
<dbReference type="AlphaFoldDB" id="A0A1D9QBH8"/>
<proteinExistence type="predicted"/>
<name>A0A1D9QBH8_SCLS1</name>
<dbReference type="EMBL" id="CP017822">
    <property type="protein sequence ID" value="APA12286.1"/>
    <property type="molecule type" value="Genomic_DNA"/>
</dbReference>
<dbReference type="OMA" id="GRWMWPR"/>
<evidence type="ECO:0000313" key="4">
    <source>
        <dbReference type="Proteomes" id="UP000177798"/>
    </source>
</evidence>